<dbReference type="Pfam" id="PF00072">
    <property type="entry name" value="Response_reg"/>
    <property type="match status" value="1"/>
</dbReference>
<evidence type="ECO:0000256" key="4">
    <source>
        <dbReference type="ARBA" id="ARBA00023125"/>
    </source>
</evidence>
<dbReference type="PANTHER" id="PTHR44591">
    <property type="entry name" value="STRESS RESPONSE REGULATOR PROTEIN 1"/>
    <property type="match status" value="1"/>
</dbReference>
<keyword evidence="5" id="KW-0804">Transcription</keyword>
<proteinExistence type="predicted"/>
<dbReference type="PANTHER" id="PTHR44591:SF3">
    <property type="entry name" value="RESPONSE REGULATORY DOMAIN-CONTAINING PROTEIN"/>
    <property type="match status" value="1"/>
</dbReference>
<reference evidence="8 9" key="1">
    <citation type="submission" date="2019-03" db="EMBL/GenBank/DDBJ databases">
        <title>Genomic Encyclopedia of Type Strains, Phase IV (KMG-IV): sequencing the most valuable type-strain genomes for metagenomic binning, comparative biology and taxonomic classification.</title>
        <authorList>
            <person name="Goeker M."/>
        </authorList>
    </citation>
    <scope>NUCLEOTIDE SEQUENCE [LARGE SCALE GENOMIC DNA]</scope>
    <source>
        <strain evidence="8 9">DSM 100055</strain>
    </source>
</reference>
<evidence type="ECO:0000256" key="5">
    <source>
        <dbReference type="ARBA" id="ARBA00023163"/>
    </source>
</evidence>
<evidence type="ECO:0000256" key="1">
    <source>
        <dbReference type="ARBA" id="ARBA00022553"/>
    </source>
</evidence>
<gene>
    <name evidence="8" type="ORF">EV215_1664</name>
</gene>
<feature type="modified residue" description="4-aspartylphosphate" evidence="6">
    <location>
        <position position="52"/>
    </location>
</feature>
<dbReference type="Proteomes" id="UP000294678">
    <property type="component" value="Unassembled WGS sequence"/>
</dbReference>
<evidence type="ECO:0000313" key="8">
    <source>
        <dbReference type="EMBL" id="TDT68597.1"/>
    </source>
</evidence>
<keyword evidence="4" id="KW-0238">DNA-binding</keyword>
<comment type="caution">
    <text evidence="8">The sequence shown here is derived from an EMBL/GenBank/DDBJ whole genome shotgun (WGS) entry which is preliminary data.</text>
</comment>
<evidence type="ECO:0000256" key="2">
    <source>
        <dbReference type="ARBA" id="ARBA00023012"/>
    </source>
</evidence>
<feature type="domain" description="Response regulatory" evidence="7">
    <location>
        <begin position="3"/>
        <end position="119"/>
    </location>
</feature>
<dbReference type="InterPro" id="IPR001789">
    <property type="entry name" value="Sig_transdc_resp-reg_receiver"/>
</dbReference>
<organism evidence="8 9">
    <name type="scientific">Hypnocyclicus thermotrophus</name>
    <dbReference type="NCBI Taxonomy" id="1627895"/>
    <lineage>
        <taxon>Bacteria</taxon>
        <taxon>Fusobacteriati</taxon>
        <taxon>Fusobacteriota</taxon>
        <taxon>Fusobacteriia</taxon>
        <taxon>Fusobacteriales</taxon>
        <taxon>Fusobacteriaceae</taxon>
        <taxon>Hypnocyclicus</taxon>
    </lineage>
</organism>
<keyword evidence="2" id="KW-0902">Two-component regulatory system</keyword>
<sequence>MKKILIVDDEVDVVEVVEMLLETEGYEVIKAYNGKEALEIVEKITPDLIILDIMMPEIDGVEVCKRMRNIQKLKDIPIVMFSAKLSAIDKKESFNAGADGFITKPFNARGFISGIETYLELGRM</sequence>
<dbReference type="RefSeq" id="WP_134113531.1">
    <property type="nucleotide sequence ID" value="NZ_SOBG01000007.1"/>
</dbReference>
<dbReference type="PROSITE" id="PS50110">
    <property type="entry name" value="RESPONSE_REGULATORY"/>
    <property type="match status" value="1"/>
</dbReference>
<protein>
    <submittedName>
        <fullName evidence="8">Response regulator receiver domain-containing protein</fullName>
    </submittedName>
</protein>
<keyword evidence="9" id="KW-1185">Reference proteome</keyword>
<evidence type="ECO:0000256" key="6">
    <source>
        <dbReference type="PROSITE-ProRule" id="PRU00169"/>
    </source>
</evidence>
<dbReference type="Gene3D" id="3.40.50.2300">
    <property type="match status" value="1"/>
</dbReference>
<dbReference type="CDD" id="cd17574">
    <property type="entry name" value="REC_OmpR"/>
    <property type="match status" value="1"/>
</dbReference>
<evidence type="ECO:0000259" key="7">
    <source>
        <dbReference type="PROSITE" id="PS50110"/>
    </source>
</evidence>
<accession>A0AA46DXP6</accession>
<dbReference type="FunFam" id="3.40.50.2300:FF:000001">
    <property type="entry name" value="DNA-binding response regulator PhoB"/>
    <property type="match status" value="1"/>
</dbReference>
<keyword evidence="3" id="KW-0805">Transcription regulation</keyword>
<dbReference type="SUPFAM" id="SSF52172">
    <property type="entry name" value="CheY-like"/>
    <property type="match status" value="1"/>
</dbReference>
<dbReference type="GO" id="GO:0003677">
    <property type="term" value="F:DNA binding"/>
    <property type="evidence" value="ECO:0007669"/>
    <property type="project" value="UniProtKB-KW"/>
</dbReference>
<evidence type="ECO:0000313" key="9">
    <source>
        <dbReference type="Proteomes" id="UP000294678"/>
    </source>
</evidence>
<keyword evidence="1 6" id="KW-0597">Phosphoprotein</keyword>
<dbReference type="InterPro" id="IPR050595">
    <property type="entry name" value="Bact_response_regulator"/>
</dbReference>
<name>A0AA46DXP6_9FUSO</name>
<dbReference type="InterPro" id="IPR011006">
    <property type="entry name" value="CheY-like_superfamily"/>
</dbReference>
<dbReference type="SMART" id="SM00448">
    <property type="entry name" value="REC"/>
    <property type="match status" value="1"/>
</dbReference>
<dbReference type="GO" id="GO:0000160">
    <property type="term" value="P:phosphorelay signal transduction system"/>
    <property type="evidence" value="ECO:0007669"/>
    <property type="project" value="UniProtKB-KW"/>
</dbReference>
<dbReference type="EMBL" id="SOBG01000007">
    <property type="protein sequence ID" value="TDT68597.1"/>
    <property type="molecule type" value="Genomic_DNA"/>
</dbReference>
<dbReference type="AlphaFoldDB" id="A0AA46DXP6"/>
<evidence type="ECO:0000256" key="3">
    <source>
        <dbReference type="ARBA" id="ARBA00023015"/>
    </source>
</evidence>